<evidence type="ECO:0000313" key="1">
    <source>
        <dbReference type="EMBL" id="NMN67828.1"/>
    </source>
</evidence>
<reference evidence="1 2" key="1">
    <citation type="submission" date="2019-07" db="EMBL/GenBank/DDBJ databases">
        <title>SAR11 Genome Evolution.</title>
        <authorList>
            <person name="Giovannoni S."/>
        </authorList>
    </citation>
    <scope>NUCLEOTIDE SEQUENCE [LARGE SCALE GENOMIC DNA]</scope>
    <source>
        <strain evidence="1 2">HTCC9565</strain>
    </source>
</reference>
<keyword evidence="2" id="KW-1185">Reference proteome</keyword>
<organism evidence="1 2">
    <name type="scientific">Pelagibacter ubique</name>
    <dbReference type="NCBI Taxonomy" id="198252"/>
    <lineage>
        <taxon>Bacteria</taxon>
        <taxon>Pseudomonadati</taxon>
        <taxon>Pseudomonadota</taxon>
        <taxon>Alphaproteobacteria</taxon>
        <taxon>Candidatus Pelagibacterales</taxon>
        <taxon>Candidatus Pelagibacteraceae</taxon>
        <taxon>Candidatus Pelagibacter</taxon>
    </lineage>
</organism>
<dbReference type="EMBL" id="LANA01000002">
    <property type="protein sequence ID" value="NMN67828.1"/>
    <property type="molecule type" value="Genomic_DNA"/>
</dbReference>
<name>A0ABX1T134_PELUQ</name>
<dbReference type="RefSeq" id="WP_169036331.1">
    <property type="nucleotide sequence ID" value="NZ_LANA01000002.1"/>
</dbReference>
<dbReference type="Proteomes" id="UP001166004">
    <property type="component" value="Unassembled WGS sequence"/>
</dbReference>
<comment type="caution">
    <text evidence="1">The sequence shown here is derived from an EMBL/GenBank/DDBJ whole genome shotgun (WGS) entry which is preliminary data.</text>
</comment>
<sequence>MKKKLLSCIDCGDDTEILTQVSSAPEIKLLCSSCYNVKYSIELQAHVSCNKKNKK</sequence>
<gene>
    <name evidence="1" type="ORF">VP91_00009770</name>
</gene>
<proteinExistence type="predicted"/>
<protein>
    <submittedName>
        <fullName evidence="1">Uncharacterized protein</fullName>
    </submittedName>
</protein>
<accession>A0ABX1T134</accession>
<evidence type="ECO:0000313" key="2">
    <source>
        <dbReference type="Proteomes" id="UP001166004"/>
    </source>
</evidence>